<evidence type="ECO:0008006" key="3">
    <source>
        <dbReference type="Google" id="ProtNLM"/>
    </source>
</evidence>
<dbReference type="EMBL" id="BSPC01000014">
    <property type="protein sequence ID" value="GLS18511.1"/>
    <property type="molecule type" value="Genomic_DNA"/>
</dbReference>
<dbReference type="Proteomes" id="UP001156882">
    <property type="component" value="Unassembled WGS sequence"/>
</dbReference>
<organism evidence="1 2">
    <name type="scientific">Labrys miyagiensis</name>
    <dbReference type="NCBI Taxonomy" id="346912"/>
    <lineage>
        <taxon>Bacteria</taxon>
        <taxon>Pseudomonadati</taxon>
        <taxon>Pseudomonadota</taxon>
        <taxon>Alphaproteobacteria</taxon>
        <taxon>Hyphomicrobiales</taxon>
        <taxon>Xanthobacteraceae</taxon>
        <taxon>Labrys</taxon>
    </lineage>
</organism>
<evidence type="ECO:0000313" key="1">
    <source>
        <dbReference type="EMBL" id="GLS18511.1"/>
    </source>
</evidence>
<accession>A0ABQ6CE15</accession>
<dbReference type="Pfam" id="PF01322">
    <property type="entry name" value="Cytochrom_C_2"/>
    <property type="match status" value="1"/>
</dbReference>
<keyword evidence="2" id="KW-1185">Reference proteome</keyword>
<proteinExistence type="predicted"/>
<reference evidence="2" key="1">
    <citation type="journal article" date="2019" name="Int. J. Syst. Evol. Microbiol.">
        <title>The Global Catalogue of Microorganisms (GCM) 10K type strain sequencing project: providing services to taxonomists for standard genome sequencing and annotation.</title>
        <authorList>
            <consortium name="The Broad Institute Genomics Platform"/>
            <consortium name="The Broad Institute Genome Sequencing Center for Infectious Disease"/>
            <person name="Wu L."/>
            <person name="Ma J."/>
        </authorList>
    </citation>
    <scope>NUCLEOTIDE SEQUENCE [LARGE SCALE GENOMIC DNA]</scope>
    <source>
        <strain evidence="2">NBRC 101365</strain>
    </source>
</reference>
<comment type="caution">
    <text evidence="1">The sequence shown here is derived from an EMBL/GenBank/DDBJ whole genome shotgun (WGS) entry which is preliminary data.</text>
</comment>
<name>A0ABQ6CE15_9HYPH</name>
<dbReference type="InterPro" id="IPR010980">
    <property type="entry name" value="Cyt_c/b562"/>
</dbReference>
<dbReference type="PROSITE" id="PS51009">
    <property type="entry name" value="CYTCII"/>
    <property type="match status" value="1"/>
</dbReference>
<dbReference type="Gene3D" id="1.20.120.10">
    <property type="entry name" value="Cytochrome c/b562"/>
    <property type="match status" value="1"/>
</dbReference>
<sequence>MSEMKQTTTEAKGVLSNFDQARADALLHQYAMQAMAAGKLFGSGDAKAADLQKRFATLAATANNAKAKDAAGFRIAFSAIATQCRSCHSAYK</sequence>
<dbReference type="SUPFAM" id="SSF47175">
    <property type="entry name" value="Cytochromes"/>
    <property type="match status" value="1"/>
</dbReference>
<evidence type="ECO:0000313" key="2">
    <source>
        <dbReference type="Proteomes" id="UP001156882"/>
    </source>
</evidence>
<gene>
    <name evidence="1" type="ORF">GCM10007874_15280</name>
</gene>
<dbReference type="InterPro" id="IPR002321">
    <property type="entry name" value="Cyt_c_II"/>
</dbReference>
<protein>
    <recommendedName>
        <fullName evidence="3">Cytochrome C</fullName>
    </recommendedName>
</protein>